<dbReference type="EMBL" id="JRES01001565">
    <property type="protein sequence ID" value="KNC22053.1"/>
    <property type="molecule type" value="Genomic_DNA"/>
</dbReference>
<accession>A0A0L0BQ03</accession>
<feature type="compositionally biased region" description="Polar residues" evidence="1">
    <location>
        <begin position="10"/>
        <end position="34"/>
    </location>
</feature>
<protein>
    <submittedName>
        <fullName evidence="2">Uncharacterized protein</fullName>
    </submittedName>
</protein>
<evidence type="ECO:0000256" key="1">
    <source>
        <dbReference type="SAM" id="MobiDB-lite"/>
    </source>
</evidence>
<feature type="compositionally biased region" description="Basic and acidic residues" evidence="1">
    <location>
        <begin position="35"/>
        <end position="49"/>
    </location>
</feature>
<name>A0A0L0BQ03_LUCCU</name>
<feature type="compositionally biased region" description="Low complexity" evidence="1">
    <location>
        <begin position="69"/>
        <end position="106"/>
    </location>
</feature>
<evidence type="ECO:0000313" key="2">
    <source>
        <dbReference type="EMBL" id="KNC22053.1"/>
    </source>
</evidence>
<comment type="caution">
    <text evidence="2">The sequence shown here is derived from an EMBL/GenBank/DDBJ whole genome shotgun (WGS) entry which is preliminary data.</text>
</comment>
<dbReference type="AlphaFoldDB" id="A0A0L0BQ03"/>
<reference evidence="2 3" key="1">
    <citation type="journal article" date="2015" name="Nat. Commun.">
        <title>Lucilia cuprina genome unlocks parasitic fly biology to underpin future interventions.</title>
        <authorList>
            <person name="Anstead C.A."/>
            <person name="Korhonen P.K."/>
            <person name="Young N.D."/>
            <person name="Hall R.S."/>
            <person name="Jex A.R."/>
            <person name="Murali S.C."/>
            <person name="Hughes D.S."/>
            <person name="Lee S.F."/>
            <person name="Perry T."/>
            <person name="Stroehlein A.J."/>
            <person name="Ansell B.R."/>
            <person name="Breugelmans B."/>
            <person name="Hofmann A."/>
            <person name="Qu J."/>
            <person name="Dugan S."/>
            <person name="Lee S.L."/>
            <person name="Chao H."/>
            <person name="Dinh H."/>
            <person name="Han Y."/>
            <person name="Doddapaneni H.V."/>
            <person name="Worley K.C."/>
            <person name="Muzny D.M."/>
            <person name="Ioannidis P."/>
            <person name="Waterhouse R.M."/>
            <person name="Zdobnov E.M."/>
            <person name="James P.J."/>
            <person name="Bagnall N.H."/>
            <person name="Kotze A.C."/>
            <person name="Gibbs R.A."/>
            <person name="Richards S."/>
            <person name="Batterham P."/>
            <person name="Gasser R.B."/>
        </authorList>
    </citation>
    <scope>NUCLEOTIDE SEQUENCE [LARGE SCALE GENOMIC DNA]</scope>
    <source>
        <strain evidence="2 3">LS</strain>
        <tissue evidence="2">Full body</tissue>
    </source>
</reference>
<gene>
    <name evidence="2" type="ORF">FF38_14233</name>
</gene>
<organism evidence="2 3">
    <name type="scientific">Lucilia cuprina</name>
    <name type="common">Green bottle fly</name>
    <name type="synonym">Australian sheep blowfly</name>
    <dbReference type="NCBI Taxonomy" id="7375"/>
    <lineage>
        <taxon>Eukaryota</taxon>
        <taxon>Metazoa</taxon>
        <taxon>Ecdysozoa</taxon>
        <taxon>Arthropoda</taxon>
        <taxon>Hexapoda</taxon>
        <taxon>Insecta</taxon>
        <taxon>Pterygota</taxon>
        <taxon>Neoptera</taxon>
        <taxon>Endopterygota</taxon>
        <taxon>Diptera</taxon>
        <taxon>Brachycera</taxon>
        <taxon>Muscomorpha</taxon>
        <taxon>Oestroidea</taxon>
        <taxon>Calliphoridae</taxon>
        <taxon>Luciliinae</taxon>
        <taxon>Lucilia</taxon>
    </lineage>
</organism>
<proteinExistence type="predicted"/>
<keyword evidence="3" id="KW-1185">Reference proteome</keyword>
<feature type="compositionally biased region" description="Low complexity" evidence="1">
    <location>
        <begin position="50"/>
        <end position="60"/>
    </location>
</feature>
<dbReference type="Proteomes" id="UP000037069">
    <property type="component" value="Unassembled WGS sequence"/>
</dbReference>
<feature type="region of interest" description="Disordered" evidence="1">
    <location>
        <begin position="1"/>
        <end position="115"/>
    </location>
</feature>
<sequence length="133" mass="14483">MSIFFKQEGQGKNETLGPYSSTQLRVFDNECQQQPDKDEIEKADLKSRSDSTSGGPPGDSIYTTPAGFHHQQQQQQQQAQAQAAQASQQMHPHHQQLAAAAAAAVANNHGHHGSPEAMKVRMAAMILQPPTRV</sequence>
<evidence type="ECO:0000313" key="3">
    <source>
        <dbReference type="Proteomes" id="UP000037069"/>
    </source>
</evidence>